<dbReference type="KEGG" id="tpv:TP02_0575"/>
<reference evidence="2 3" key="1">
    <citation type="journal article" date="2005" name="Science">
        <title>Genome sequence of Theileria parva, a bovine pathogen that transforms lymphocytes.</title>
        <authorList>
            <person name="Gardner M.J."/>
            <person name="Bishop R."/>
            <person name="Shah T."/>
            <person name="de Villiers E.P."/>
            <person name="Carlton J.M."/>
            <person name="Hall N."/>
            <person name="Ren Q."/>
            <person name="Paulsen I.T."/>
            <person name="Pain A."/>
            <person name="Berriman M."/>
            <person name="Wilson R.J.M."/>
            <person name="Sato S."/>
            <person name="Ralph S.A."/>
            <person name="Mann D.J."/>
            <person name="Xiong Z."/>
            <person name="Shallom S.J."/>
            <person name="Weidman J."/>
            <person name="Jiang L."/>
            <person name="Lynn J."/>
            <person name="Weaver B."/>
            <person name="Shoaibi A."/>
            <person name="Domingo A.R."/>
            <person name="Wasawo D."/>
            <person name="Crabtree J."/>
            <person name="Wortman J.R."/>
            <person name="Haas B."/>
            <person name="Angiuoli S.V."/>
            <person name="Creasy T.H."/>
            <person name="Lu C."/>
            <person name="Suh B."/>
            <person name="Silva J.C."/>
            <person name="Utterback T.R."/>
            <person name="Feldblyum T.V."/>
            <person name="Pertea M."/>
            <person name="Allen J."/>
            <person name="Nierman W.C."/>
            <person name="Taracha E.L.N."/>
            <person name="Salzberg S.L."/>
            <person name="White O.R."/>
            <person name="Fitzhugh H.A."/>
            <person name="Morzaria S."/>
            <person name="Venter J.C."/>
            <person name="Fraser C.M."/>
            <person name="Nene V."/>
        </authorList>
    </citation>
    <scope>NUCLEOTIDE SEQUENCE [LARGE SCALE GENOMIC DNA]</scope>
    <source>
        <strain evidence="2 3">Muguga</strain>
    </source>
</reference>
<dbReference type="OMA" id="FIGFARY"/>
<comment type="caution">
    <text evidence="2">The sequence shown here is derived from an EMBL/GenBank/DDBJ whole genome shotgun (WGS) entry which is preliminary data.</text>
</comment>
<feature type="chain" id="PRO_5004241669" evidence="1">
    <location>
        <begin position="19"/>
        <end position="179"/>
    </location>
</feature>
<evidence type="ECO:0000313" key="2">
    <source>
        <dbReference type="EMBL" id="EAN32858.1"/>
    </source>
</evidence>
<gene>
    <name evidence="2" type="ordered locus">TP02_0575</name>
</gene>
<evidence type="ECO:0000256" key="1">
    <source>
        <dbReference type="SAM" id="SignalP"/>
    </source>
</evidence>
<keyword evidence="3" id="KW-1185">Reference proteome</keyword>
<dbReference type="AlphaFoldDB" id="Q4N4R5"/>
<dbReference type="EMBL" id="AAGK01000002">
    <property type="protein sequence ID" value="EAN32858.1"/>
    <property type="molecule type" value="Genomic_DNA"/>
</dbReference>
<name>Q4N4R5_THEPA</name>
<accession>Q4N4R5</accession>
<dbReference type="InParanoid" id="Q4N4R5"/>
<keyword evidence="1" id="KW-0732">Signal</keyword>
<evidence type="ECO:0000313" key="3">
    <source>
        <dbReference type="Proteomes" id="UP000001949"/>
    </source>
</evidence>
<dbReference type="Proteomes" id="UP000001949">
    <property type="component" value="Unassembled WGS sequence"/>
</dbReference>
<dbReference type="eggNOG" id="ENOG502QXRK">
    <property type="taxonomic scope" value="Eukaryota"/>
</dbReference>
<dbReference type="RefSeq" id="XP_765141.1">
    <property type="nucleotide sequence ID" value="XM_760048.1"/>
</dbReference>
<organism evidence="2 3">
    <name type="scientific">Theileria parva</name>
    <name type="common">East coast fever infection agent</name>
    <dbReference type="NCBI Taxonomy" id="5875"/>
    <lineage>
        <taxon>Eukaryota</taxon>
        <taxon>Sar</taxon>
        <taxon>Alveolata</taxon>
        <taxon>Apicomplexa</taxon>
        <taxon>Aconoidasida</taxon>
        <taxon>Piroplasmida</taxon>
        <taxon>Theileriidae</taxon>
        <taxon>Theileria</taxon>
    </lineage>
</organism>
<dbReference type="VEuPathDB" id="PiroplasmaDB:TpMuguga_02g00575"/>
<sequence length="179" mass="20261">MRIIYVIILLESVVFVESLRRLGFIGFARYPLHSAEFPGILASKSSVRGKFLNKNNQFYSRRLSKILAKNDEKHENSASDDLFNCPGIDHIFSKSYVFSGSFEDLGVNSILVRDLDHRKYSLETHKGLKKVIAILVSAVAVGLLYKFASFLKDLIEQQNIQLNTGHPLYNPINTLDQAN</sequence>
<protein>
    <submittedName>
        <fullName evidence="2">Uncharacterized protein</fullName>
    </submittedName>
</protein>
<dbReference type="GeneID" id="3501767"/>
<proteinExistence type="predicted"/>
<feature type="signal peptide" evidence="1">
    <location>
        <begin position="1"/>
        <end position="18"/>
    </location>
</feature>